<dbReference type="EMBL" id="WHZY01000020">
    <property type="protein sequence ID" value="NEG79249.1"/>
    <property type="molecule type" value="Genomic_DNA"/>
</dbReference>
<dbReference type="RefSeq" id="WP_152350985.1">
    <property type="nucleotide sequence ID" value="NZ_WBSN01000019.1"/>
</dbReference>
<dbReference type="Proteomes" id="UP000469763">
    <property type="component" value="Unassembled WGS sequence"/>
</dbReference>
<comment type="caution">
    <text evidence="1">The sequence shown here is derived from an EMBL/GenBank/DDBJ whole genome shotgun (WGS) entry which is preliminary data.</text>
</comment>
<proteinExistence type="predicted"/>
<keyword evidence="2" id="KW-1185">Reference proteome</keyword>
<gene>
    <name evidence="1" type="ORF">GFD22_09775</name>
</gene>
<accession>A0A7K3TKI9</accession>
<reference evidence="1 2" key="1">
    <citation type="submission" date="2019-10" db="EMBL/GenBank/DDBJ databases">
        <title>Bifidobacterium from non-human primates.</title>
        <authorList>
            <person name="Modesto M."/>
        </authorList>
    </citation>
    <scope>NUCLEOTIDE SEQUENCE [LARGE SCALE GENOMIC DNA]</scope>
    <source>
        <strain evidence="1 2">TREC</strain>
    </source>
</reference>
<dbReference type="OrthoDB" id="3243184at2"/>
<dbReference type="AlphaFoldDB" id="A0A7K3TKI9"/>
<name>A0A7K3TKI9_9BIFI</name>
<evidence type="ECO:0000313" key="2">
    <source>
        <dbReference type="Proteomes" id="UP000469763"/>
    </source>
</evidence>
<protein>
    <submittedName>
        <fullName evidence="1">DUF4192 family protein</fullName>
    </submittedName>
</protein>
<organism evidence="1 2">
    <name type="scientific">Bifidobacterium avesanii</name>
    <dbReference type="NCBI Taxonomy" id="1798157"/>
    <lineage>
        <taxon>Bacteria</taxon>
        <taxon>Bacillati</taxon>
        <taxon>Actinomycetota</taxon>
        <taxon>Actinomycetes</taxon>
        <taxon>Bifidobacteriales</taxon>
        <taxon>Bifidobacteriaceae</taxon>
        <taxon>Bifidobacterium</taxon>
    </lineage>
</organism>
<evidence type="ECO:0000313" key="1">
    <source>
        <dbReference type="EMBL" id="NEG79249.1"/>
    </source>
</evidence>
<sequence>MEQSRERTTYVCEELNDDDMTQVTELFREQRRQMGVEESDAAWFADPLDDWLACLERGGDGLSRESVASLAAGMREKLAFRDALIVSLLCRGVDRSQLMELAARPHRPESVRCLSRALNDAFRDADAAPDRRRCERGLKMLAQIARAVPPGWRVQPMTLVAYVLWWMGDPRAVVYAVRVLADDERCTLAGIVLSAMEHGIAPAWMGDGMPGE</sequence>